<evidence type="ECO:0000313" key="2">
    <source>
        <dbReference type="Proteomes" id="UP000499080"/>
    </source>
</evidence>
<dbReference type="EMBL" id="BGPR01000026">
    <property type="protein sequence ID" value="GBL81762.1"/>
    <property type="molecule type" value="Genomic_DNA"/>
</dbReference>
<accession>A0A4Y2APC3</accession>
<sequence length="114" mass="12684">MGPVAREIMRSGQTSSLWCGANFGEGVPAQVSSSSSDHGSKLRGPFQNALHFVSKRDVNISKLKSPYDEAKHKPCHNVKAYEKMEERTVPLVSSQCSEWKLYNSYYPALSVNPH</sequence>
<comment type="caution">
    <text evidence="1">The sequence shown here is derived from an EMBL/GenBank/DDBJ whole genome shotgun (WGS) entry which is preliminary data.</text>
</comment>
<keyword evidence="2" id="KW-1185">Reference proteome</keyword>
<name>A0A4Y2APC3_ARAVE</name>
<reference evidence="1 2" key="1">
    <citation type="journal article" date="2019" name="Sci. Rep.">
        <title>Orb-weaving spider Araneus ventricosus genome elucidates the spidroin gene catalogue.</title>
        <authorList>
            <person name="Kono N."/>
            <person name="Nakamura H."/>
            <person name="Ohtoshi R."/>
            <person name="Moran D.A.P."/>
            <person name="Shinohara A."/>
            <person name="Yoshida Y."/>
            <person name="Fujiwara M."/>
            <person name="Mori M."/>
            <person name="Tomita M."/>
            <person name="Arakawa K."/>
        </authorList>
    </citation>
    <scope>NUCLEOTIDE SEQUENCE [LARGE SCALE GENOMIC DNA]</scope>
</reference>
<organism evidence="1 2">
    <name type="scientific">Araneus ventricosus</name>
    <name type="common">Orbweaver spider</name>
    <name type="synonym">Epeira ventricosa</name>
    <dbReference type="NCBI Taxonomy" id="182803"/>
    <lineage>
        <taxon>Eukaryota</taxon>
        <taxon>Metazoa</taxon>
        <taxon>Ecdysozoa</taxon>
        <taxon>Arthropoda</taxon>
        <taxon>Chelicerata</taxon>
        <taxon>Arachnida</taxon>
        <taxon>Araneae</taxon>
        <taxon>Araneomorphae</taxon>
        <taxon>Entelegynae</taxon>
        <taxon>Araneoidea</taxon>
        <taxon>Araneidae</taxon>
        <taxon>Araneus</taxon>
    </lineage>
</organism>
<gene>
    <name evidence="1" type="ORF">AVEN_93526_1</name>
</gene>
<protein>
    <submittedName>
        <fullName evidence="1">Uncharacterized protein</fullName>
    </submittedName>
</protein>
<proteinExistence type="predicted"/>
<evidence type="ECO:0000313" key="1">
    <source>
        <dbReference type="EMBL" id="GBL81762.1"/>
    </source>
</evidence>
<dbReference type="AlphaFoldDB" id="A0A4Y2APC3"/>
<dbReference type="Proteomes" id="UP000499080">
    <property type="component" value="Unassembled WGS sequence"/>
</dbReference>